<evidence type="ECO:0000313" key="4">
    <source>
        <dbReference type="Proteomes" id="UP000323000"/>
    </source>
</evidence>
<keyword evidence="4" id="KW-1185">Reference proteome</keyword>
<feature type="domain" description="PGG" evidence="2">
    <location>
        <begin position="34"/>
        <end position="136"/>
    </location>
</feature>
<organism evidence="3 4">
    <name type="scientific">Acer yangbiense</name>
    <dbReference type="NCBI Taxonomy" id="1000413"/>
    <lineage>
        <taxon>Eukaryota</taxon>
        <taxon>Viridiplantae</taxon>
        <taxon>Streptophyta</taxon>
        <taxon>Embryophyta</taxon>
        <taxon>Tracheophyta</taxon>
        <taxon>Spermatophyta</taxon>
        <taxon>Magnoliopsida</taxon>
        <taxon>eudicotyledons</taxon>
        <taxon>Gunneridae</taxon>
        <taxon>Pentapetalae</taxon>
        <taxon>rosids</taxon>
        <taxon>malvids</taxon>
        <taxon>Sapindales</taxon>
        <taxon>Sapindaceae</taxon>
        <taxon>Hippocastanoideae</taxon>
        <taxon>Acereae</taxon>
        <taxon>Acer</taxon>
    </lineage>
</organism>
<sequence length="170" mass="19234">MLYMYHEFFLRIIRRQHCSTKTSSIKSKLPTPKQDVNNTINNLFVVAALIVGAAFAGALQIPFDGGNRTDEIMLIELSSFLTSNVITMNLSITAAFILFLALLLDNNLASVLISVAFLLLELALTFLGSAYFYAMLLRFQIFDNKWSDRSLELGIDLFRQIQSAMEYDLF</sequence>
<keyword evidence="1" id="KW-1133">Transmembrane helix</keyword>
<comment type="caution">
    <text evidence="3">The sequence shown here is derived from an EMBL/GenBank/DDBJ whole genome shotgun (WGS) entry which is preliminary data.</text>
</comment>
<feature type="transmembrane region" description="Helical" evidence="1">
    <location>
        <begin position="80"/>
        <end position="104"/>
    </location>
</feature>
<proteinExistence type="predicted"/>
<keyword evidence="1" id="KW-0812">Transmembrane</keyword>
<evidence type="ECO:0000259" key="2">
    <source>
        <dbReference type="Pfam" id="PF13962"/>
    </source>
</evidence>
<feature type="transmembrane region" description="Helical" evidence="1">
    <location>
        <begin position="110"/>
        <end position="136"/>
    </location>
</feature>
<dbReference type="Pfam" id="PF13962">
    <property type="entry name" value="PGG"/>
    <property type="match status" value="1"/>
</dbReference>
<dbReference type="AlphaFoldDB" id="A0A5C7I424"/>
<accession>A0A5C7I424</accession>
<evidence type="ECO:0000313" key="3">
    <source>
        <dbReference type="EMBL" id="TXG64017.1"/>
    </source>
</evidence>
<reference evidence="4" key="1">
    <citation type="journal article" date="2019" name="Gigascience">
        <title>De novo genome assembly of the endangered Acer yangbiense, a plant species with extremely small populations endemic to Yunnan Province, China.</title>
        <authorList>
            <person name="Yang J."/>
            <person name="Wariss H.M."/>
            <person name="Tao L."/>
            <person name="Zhang R."/>
            <person name="Yun Q."/>
            <person name="Hollingsworth P."/>
            <person name="Dao Z."/>
            <person name="Luo G."/>
            <person name="Guo H."/>
            <person name="Ma Y."/>
            <person name="Sun W."/>
        </authorList>
    </citation>
    <scope>NUCLEOTIDE SEQUENCE [LARGE SCALE GENOMIC DNA]</scope>
    <source>
        <strain evidence="4">cv. Malutang</strain>
    </source>
</reference>
<evidence type="ECO:0000256" key="1">
    <source>
        <dbReference type="SAM" id="Phobius"/>
    </source>
</evidence>
<protein>
    <recommendedName>
        <fullName evidence="2">PGG domain-containing protein</fullName>
    </recommendedName>
</protein>
<dbReference type="InterPro" id="IPR026961">
    <property type="entry name" value="PGG_dom"/>
</dbReference>
<dbReference type="Proteomes" id="UP000323000">
    <property type="component" value="Chromosome 4"/>
</dbReference>
<name>A0A5C7I424_9ROSI</name>
<gene>
    <name evidence="3" type="ORF">EZV62_011011</name>
</gene>
<keyword evidence="1" id="KW-0472">Membrane</keyword>
<feature type="transmembrane region" description="Helical" evidence="1">
    <location>
        <begin position="40"/>
        <end position="59"/>
    </location>
</feature>
<dbReference type="EMBL" id="VAHF01000004">
    <property type="protein sequence ID" value="TXG64017.1"/>
    <property type="molecule type" value="Genomic_DNA"/>
</dbReference>